<sequence length="97" mass="11110">MDEVRQRLLTRLRKIEGQVRGVQRMVEAGDDCGEILNQIAAIKSALSSVGLLIFENHAYECICRAIEEENKEAGLKEVVKVLEKLMRHEIYVIKEEI</sequence>
<dbReference type="InterPro" id="IPR003735">
    <property type="entry name" value="Metal_Tscrpt_repr"/>
</dbReference>
<dbReference type="InterPro" id="IPR038390">
    <property type="entry name" value="Metal_Tscrpt_repr_sf"/>
</dbReference>
<accession>A0A1M5MVX5</accession>
<dbReference type="Gene3D" id="1.20.58.1000">
    <property type="entry name" value="Metal-sensitive repressor, helix protomer"/>
    <property type="match status" value="1"/>
</dbReference>
<dbReference type="PANTHER" id="PTHR33677">
    <property type="entry name" value="TRANSCRIPTIONAL REPRESSOR FRMR-RELATED"/>
    <property type="match status" value="1"/>
</dbReference>
<gene>
    <name evidence="1" type="ORF">SAMN02745221_01022</name>
</gene>
<dbReference type="PANTHER" id="PTHR33677:SF5">
    <property type="entry name" value="TRANSCRIPTIONAL REPRESSOR FRMR"/>
    <property type="match status" value="1"/>
</dbReference>
<dbReference type="STRING" id="1123382.SAMN02745221_01022"/>
<dbReference type="Proteomes" id="UP000242329">
    <property type="component" value="Unassembled WGS sequence"/>
</dbReference>
<evidence type="ECO:0000313" key="1">
    <source>
        <dbReference type="EMBL" id="SHG80913.1"/>
    </source>
</evidence>
<dbReference type="CDD" id="cd10148">
    <property type="entry name" value="CsoR-like_DUF156"/>
    <property type="match status" value="1"/>
</dbReference>
<dbReference type="EMBL" id="FQWY01000013">
    <property type="protein sequence ID" value="SHG80913.1"/>
    <property type="molecule type" value="Genomic_DNA"/>
</dbReference>
<reference evidence="2" key="1">
    <citation type="submission" date="2016-11" db="EMBL/GenBank/DDBJ databases">
        <authorList>
            <person name="Varghese N."/>
            <person name="Submissions S."/>
        </authorList>
    </citation>
    <scope>NUCLEOTIDE SEQUENCE [LARGE SCALE GENOMIC DNA]</scope>
    <source>
        <strain evidence="2">DSM 11003</strain>
    </source>
</reference>
<dbReference type="GO" id="GO:0045892">
    <property type="term" value="P:negative regulation of DNA-templated transcription"/>
    <property type="evidence" value="ECO:0007669"/>
    <property type="project" value="UniProtKB-ARBA"/>
</dbReference>
<evidence type="ECO:0000313" key="2">
    <source>
        <dbReference type="Proteomes" id="UP000242329"/>
    </source>
</evidence>
<dbReference type="GO" id="GO:0003677">
    <property type="term" value="F:DNA binding"/>
    <property type="evidence" value="ECO:0007669"/>
    <property type="project" value="UniProtKB-KW"/>
</dbReference>
<keyword evidence="1" id="KW-0238">DNA-binding</keyword>
<keyword evidence="2" id="KW-1185">Reference proteome</keyword>
<organism evidence="1 2">
    <name type="scientific">Thermosyntropha lipolytica DSM 11003</name>
    <dbReference type="NCBI Taxonomy" id="1123382"/>
    <lineage>
        <taxon>Bacteria</taxon>
        <taxon>Bacillati</taxon>
        <taxon>Bacillota</taxon>
        <taxon>Clostridia</taxon>
        <taxon>Eubacteriales</taxon>
        <taxon>Syntrophomonadaceae</taxon>
        <taxon>Thermosyntropha</taxon>
    </lineage>
</organism>
<dbReference type="Pfam" id="PF02583">
    <property type="entry name" value="Trns_repr_metal"/>
    <property type="match status" value="1"/>
</dbReference>
<name>A0A1M5MVX5_9FIRM</name>
<protein>
    <submittedName>
        <fullName evidence="1">DNA-binding transcriptional regulator, FrmR family</fullName>
    </submittedName>
</protein>
<proteinExistence type="predicted"/>
<dbReference type="AlphaFoldDB" id="A0A1M5MVX5"/>
<dbReference type="GO" id="GO:0046872">
    <property type="term" value="F:metal ion binding"/>
    <property type="evidence" value="ECO:0007669"/>
    <property type="project" value="InterPro"/>
</dbReference>